<reference evidence="9" key="1">
    <citation type="journal article" date="2019" name="Int. J. Syst. Evol. Microbiol.">
        <title>The Global Catalogue of Microorganisms (GCM) 10K type strain sequencing project: providing services to taxonomists for standard genome sequencing and annotation.</title>
        <authorList>
            <consortium name="The Broad Institute Genomics Platform"/>
            <consortium name="The Broad Institute Genome Sequencing Center for Infectious Disease"/>
            <person name="Wu L."/>
            <person name="Ma J."/>
        </authorList>
    </citation>
    <scope>NUCLEOTIDE SEQUENCE [LARGE SCALE GENOMIC DNA]</scope>
    <source>
        <strain evidence="9">JCM 31290</strain>
    </source>
</reference>
<dbReference type="EMBL" id="BAABET010000001">
    <property type="protein sequence ID" value="GAA4294162.1"/>
    <property type="molecule type" value="Genomic_DNA"/>
</dbReference>
<evidence type="ECO:0000256" key="2">
    <source>
        <dbReference type="ARBA" id="ARBA00022475"/>
    </source>
</evidence>
<dbReference type="RefSeq" id="WP_345659742.1">
    <property type="nucleotide sequence ID" value="NZ_BAABET010000001.1"/>
</dbReference>
<feature type="transmembrane region" description="Helical" evidence="6">
    <location>
        <begin position="387"/>
        <end position="407"/>
    </location>
</feature>
<evidence type="ECO:0000313" key="8">
    <source>
        <dbReference type="EMBL" id="GAA4294162.1"/>
    </source>
</evidence>
<feature type="transmembrane region" description="Helical" evidence="6">
    <location>
        <begin position="289"/>
        <end position="308"/>
    </location>
</feature>
<organism evidence="8 9">
    <name type="scientific">Streptomyces venetus</name>
    <dbReference type="NCBI Taxonomy" id="1701086"/>
    <lineage>
        <taxon>Bacteria</taxon>
        <taxon>Bacillati</taxon>
        <taxon>Actinomycetota</taxon>
        <taxon>Actinomycetes</taxon>
        <taxon>Kitasatosporales</taxon>
        <taxon>Streptomycetaceae</taxon>
        <taxon>Streptomyces</taxon>
    </lineage>
</organism>
<dbReference type="InterPro" id="IPR003838">
    <property type="entry name" value="ABC3_permease_C"/>
</dbReference>
<sequence length="451" mass="46152">MNPLRSDLRLAWELTRGSDRGEWWRVTLTATGAALATGFALAAVALASLRGSADVSVAEGLLDEPGTRSGVIVGLLLLLVPVLGFLGQCARIGAVHRDRRLAGLRLAGATPWQVRRIAALETGLACLLGSAVATVFSVLFLLRLWDRPNALTWAGIALVAVAVPVLGAVTGALALRRVVASPLGWVRRVGPRGGRGPGLLFLAGILVVAVMALLTVATTSTAAADRPGGGPPLTLMGAVLAVGAGAVWLSGATARATGRILAVRARSAATLIAAERLRDDPWSAARTHAAVLLVTVVGTGFLGIRQVLGDVVRTEEHLAESESYYTTGLDLTGAAIVVAFAITLSGLAVGTAESLATRRRGLAAQAAAGVPRTVLAKALLLETALPLAPAVLLAGLGGMAIGTWYAALSGRAVPWATALVPLAVHAACLLAAATSLPLLRRTLRPGELRYA</sequence>
<dbReference type="Pfam" id="PF02687">
    <property type="entry name" value="FtsX"/>
    <property type="match status" value="1"/>
</dbReference>
<keyword evidence="9" id="KW-1185">Reference proteome</keyword>
<feature type="transmembrane region" description="Helical" evidence="6">
    <location>
        <begin position="328"/>
        <end position="350"/>
    </location>
</feature>
<dbReference type="Proteomes" id="UP001501115">
    <property type="component" value="Unassembled WGS sequence"/>
</dbReference>
<evidence type="ECO:0000313" key="9">
    <source>
        <dbReference type="Proteomes" id="UP001501115"/>
    </source>
</evidence>
<evidence type="ECO:0000259" key="7">
    <source>
        <dbReference type="Pfam" id="PF02687"/>
    </source>
</evidence>
<accession>A0ABP8F460</accession>
<keyword evidence="4 6" id="KW-1133">Transmembrane helix</keyword>
<feature type="transmembrane region" description="Helical" evidence="6">
    <location>
        <begin position="196"/>
        <end position="217"/>
    </location>
</feature>
<keyword evidence="2" id="KW-1003">Cell membrane</keyword>
<feature type="transmembrane region" description="Helical" evidence="6">
    <location>
        <begin position="151"/>
        <end position="175"/>
    </location>
</feature>
<keyword evidence="5 6" id="KW-0472">Membrane</keyword>
<name>A0ABP8F460_9ACTN</name>
<evidence type="ECO:0000256" key="6">
    <source>
        <dbReference type="SAM" id="Phobius"/>
    </source>
</evidence>
<feature type="transmembrane region" description="Helical" evidence="6">
    <location>
        <begin position="413"/>
        <end position="439"/>
    </location>
</feature>
<feature type="transmembrane region" description="Helical" evidence="6">
    <location>
        <begin position="124"/>
        <end position="145"/>
    </location>
</feature>
<feature type="transmembrane region" description="Helical" evidence="6">
    <location>
        <begin position="229"/>
        <end position="249"/>
    </location>
</feature>
<gene>
    <name evidence="8" type="ORF">GCM10023086_05950</name>
</gene>
<comment type="subcellular location">
    <subcellularLocation>
        <location evidence="1">Cell membrane</location>
        <topology evidence="1">Multi-pass membrane protein</topology>
    </subcellularLocation>
</comment>
<evidence type="ECO:0000256" key="4">
    <source>
        <dbReference type="ARBA" id="ARBA00022989"/>
    </source>
</evidence>
<keyword evidence="3 6" id="KW-0812">Transmembrane</keyword>
<feature type="domain" description="ABC3 transporter permease C-terminal" evidence="7">
    <location>
        <begin position="76"/>
        <end position="180"/>
    </location>
</feature>
<proteinExistence type="predicted"/>
<feature type="transmembrane region" description="Helical" evidence="6">
    <location>
        <begin position="69"/>
        <end position="90"/>
    </location>
</feature>
<evidence type="ECO:0000256" key="1">
    <source>
        <dbReference type="ARBA" id="ARBA00004651"/>
    </source>
</evidence>
<evidence type="ECO:0000256" key="5">
    <source>
        <dbReference type="ARBA" id="ARBA00023136"/>
    </source>
</evidence>
<evidence type="ECO:0000256" key="3">
    <source>
        <dbReference type="ARBA" id="ARBA00022692"/>
    </source>
</evidence>
<protein>
    <recommendedName>
        <fullName evidence="7">ABC3 transporter permease C-terminal domain-containing protein</fullName>
    </recommendedName>
</protein>
<feature type="transmembrane region" description="Helical" evidence="6">
    <location>
        <begin position="26"/>
        <end position="49"/>
    </location>
</feature>
<comment type="caution">
    <text evidence="8">The sequence shown here is derived from an EMBL/GenBank/DDBJ whole genome shotgun (WGS) entry which is preliminary data.</text>
</comment>